<evidence type="ECO:0000256" key="3">
    <source>
        <dbReference type="ARBA" id="ARBA00023242"/>
    </source>
</evidence>
<feature type="region of interest" description="Disordered" evidence="5">
    <location>
        <begin position="44"/>
        <end position="130"/>
    </location>
</feature>
<dbReference type="OrthoDB" id="5954824at2759"/>
<proteinExistence type="predicted"/>
<comment type="subcellular location">
    <subcellularLocation>
        <location evidence="1 4">Nucleus</location>
    </subcellularLocation>
</comment>
<reference evidence="8" key="1">
    <citation type="submission" date="2025-08" db="UniProtKB">
        <authorList>
            <consortium name="RefSeq"/>
        </authorList>
    </citation>
    <scope>IDENTIFICATION</scope>
    <source>
        <tissue evidence="8">Blood</tissue>
    </source>
</reference>
<feature type="compositionally biased region" description="Gly residues" evidence="5">
    <location>
        <begin position="326"/>
        <end position="335"/>
    </location>
</feature>
<keyword evidence="3 4" id="KW-0539">Nucleus</keyword>
<dbReference type="PANTHER" id="PTHR46262">
    <property type="entry name" value="FORKHEAD BOX PROTEIN BINIOU"/>
    <property type="match status" value="1"/>
</dbReference>
<feature type="compositionally biased region" description="Low complexity" evidence="5">
    <location>
        <begin position="50"/>
        <end position="65"/>
    </location>
</feature>
<dbReference type="AlphaFoldDB" id="A0A6P3IHB1"/>
<dbReference type="KEGG" id="bbis:104998018"/>
<dbReference type="PANTHER" id="PTHR46262:SF3">
    <property type="entry name" value="FORKHEAD BOX PROTEIN F2"/>
    <property type="match status" value="1"/>
</dbReference>
<keyword evidence="2 4" id="KW-0238">DNA-binding</keyword>
<evidence type="ECO:0000256" key="4">
    <source>
        <dbReference type="PROSITE-ProRule" id="PRU00089"/>
    </source>
</evidence>
<evidence type="ECO:0000313" key="8">
    <source>
        <dbReference type="RefSeq" id="XP_010851314.1"/>
    </source>
</evidence>
<feature type="region of interest" description="Disordered" evidence="5">
    <location>
        <begin position="244"/>
        <end position="351"/>
    </location>
</feature>
<feature type="DNA-binding region" description="Fork-head" evidence="4">
    <location>
        <begin position="338"/>
        <end position="373"/>
    </location>
</feature>
<dbReference type="GO" id="GO:0000981">
    <property type="term" value="F:DNA-binding transcription factor activity, RNA polymerase II-specific"/>
    <property type="evidence" value="ECO:0007669"/>
    <property type="project" value="TreeGrafter"/>
</dbReference>
<feature type="domain" description="Fork-head" evidence="6">
    <location>
        <begin position="338"/>
        <end position="373"/>
    </location>
</feature>
<protein>
    <submittedName>
        <fullName evidence="8">Microtubule cross-linking factor 1-like</fullName>
    </submittedName>
</protein>
<sequence>MDTGKASRASFISYRCKSADKILLFAAPALTQRVTVVLERPCHDSFPGWPASRRPARPRSQTPQRPEAEKAVDASAAPAPLRASTGKSRGPRPPRPEGSGSAPPNPSPRFAARPPRGALTAQSPCLSQRRDETGWRKFRCETANVGRRLVGDRRRRGPLAQAQRAASLSVRTCGLPRALTVQSRCRRFHRPLGREPTRHARASGAPGIVRGRFDFLRARSPKDDWLSTLLDRVQSSKATYDVTSLPTRSGCIKGEAENKDTSPTGALSREQPWAQGRPKTWGSPRARLMPHPLRAPPSSLCGPNGSQSSDPGPPSSPVPARLRGGSRAGGGGAGARGVKPPKGLGRPGKGHYWTIDPASEFMFEEGSFRRRPRGFRRKCQALKPMYHRPVPSSPAVASAIECHSPYTSPAAHWSSPGASPYLKQPPALTPGSTPAAPAGLHSSMSSYSLEQSYLHQNAREDLPVGLPRYQHHSTPVCDRKDFVLNFNGISSFHPSASGPYYHHHHHQSVCQDIKPCVM</sequence>
<dbReference type="InterPro" id="IPR051770">
    <property type="entry name" value="Forkhead_box_regulator"/>
</dbReference>
<name>A0A6P3IHB1_BISBB</name>
<feature type="region of interest" description="Disordered" evidence="5">
    <location>
        <begin position="413"/>
        <end position="441"/>
    </location>
</feature>
<evidence type="ECO:0000259" key="6">
    <source>
        <dbReference type="PROSITE" id="PS50039"/>
    </source>
</evidence>
<keyword evidence="7" id="KW-1185">Reference proteome</keyword>
<dbReference type="Proteomes" id="UP000515208">
    <property type="component" value="Unplaced"/>
</dbReference>
<dbReference type="GO" id="GO:0048731">
    <property type="term" value="P:system development"/>
    <property type="evidence" value="ECO:0007669"/>
    <property type="project" value="UniProtKB-ARBA"/>
</dbReference>
<evidence type="ECO:0000313" key="7">
    <source>
        <dbReference type="Proteomes" id="UP000515208"/>
    </source>
</evidence>
<dbReference type="RefSeq" id="XP_010851314.1">
    <property type="nucleotide sequence ID" value="XM_010853012.1"/>
</dbReference>
<gene>
    <name evidence="8" type="primary">LOC104998018</name>
</gene>
<evidence type="ECO:0000256" key="1">
    <source>
        <dbReference type="ARBA" id="ARBA00004123"/>
    </source>
</evidence>
<evidence type="ECO:0000256" key="2">
    <source>
        <dbReference type="ARBA" id="ARBA00023125"/>
    </source>
</evidence>
<dbReference type="PROSITE" id="PS50039">
    <property type="entry name" value="FORK_HEAD_3"/>
    <property type="match status" value="1"/>
</dbReference>
<organism evidence="7 8">
    <name type="scientific">Bison bison bison</name>
    <name type="common">North American plains bison</name>
    <dbReference type="NCBI Taxonomy" id="43346"/>
    <lineage>
        <taxon>Eukaryota</taxon>
        <taxon>Metazoa</taxon>
        <taxon>Chordata</taxon>
        <taxon>Craniata</taxon>
        <taxon>Vertebrata</taxon>
        <taxon>Euteleostomi</taxon>
        <taxon>Mammalia</taxon>
        <taxon>Eutheria</taxon>
        <taxon>Laurasiatheria</taxon>
        <taxon>Artiodactyla</taxon>
        <taxon>Ruminantia</taxon>
        <taxon>Pecora</taxon>
        <taxon>Bovidae</taxon>
        <taxon>Bovinae</taxon>
        <taxon>Bison</taxon>
    </lineage>
</organism>
<dbReference type="GO" id="GO:0009887">
    <property type="term" value="P:animal organ morphogenesis"/>
    <property type="evidence" value="ECO:0007669"/>
    <property type="project" value="TreeGrafter"/>
</dbReference>
<dbReference type="GO" id="GO:0000978">
    <property type="term" value="F:RNA polymerase II cis-regulatory region sequence-specific DNA binding"/>
    <property type="evidence" value="ECO:0007669"/>
    <property type="project" value="TreeGrafter"/>
</dbReference>
<dbReference type="GeneID" id="104998018"/>
<dbReference type="InterPro" id="IPR001766">
    <property type="entry name" value="Fork_head_dom"/>
</dbReference>
<evidence type="ECO:0000256" key="5">
    <source>
        <dbReference type="SAM" id="MobiDB-lite"/>
    </source>
</evidence>
<accession>A0A6P3IHB1</accession>
<dbReference type="GO" id="GO:0005634">
    <property type="term" value="C:nucleus"/>
    <property type="evidence" value="ECO:0007669"/>
    <property type="project" value="UniProtKB-SubCell"/>
</dbReference>